<organism evidence="1">
    <name type="scientific">Rhizophora mucronata</name>
    <name type="common">Asiatic mangrove</name>
    <dbReference type="NCBI Taxonomy" id="61149"/>
    <lineage>
        <taxon>Eukaryota</taxon>
        <taxon>Viridiplantae</taxon>
        <taxon>Streptophyta</taxon>
        <taxon>Embryophyta</taxon>
        <taxon>Tracheophyta</taxon>
        <taxon>Spermatophyta</taxon>
        <taxon>Magnoliopsida</taxon>
        <taxon>eudicotyledons</taxon>
        <taxon>Gunneridae</taxon>
        <taxon>Pentapetalae</taxon>
        <taxon>rosids</taxon>
        <taxon>fabids</taxon>
        <taxon>Malpighiales</taxon>
        <taxon>Rhizophoraceae</taxon>
        <taxon>Rhizophora</taxon>
    </lineage>
</organism>
<dbReference type="EMBL" id="GGEC01088813">
    <property type="protein sequence ID" value="MBX69297.1"/>
    <property type="molecule type" value="Transcribed_RNA"/>
</dbReference>
<dbReference type="AlphaFoldDB" id="A0A2P2QQR4"/>
<proteinExistence type="predicted"/>
<name>A0A2P2QQR4_RHIMU</name>
<reference evidence="1" key="1">
    <citation type="submission" date="2018-02" db="EMBL/GenBank/DDBJ databases">
        <title>Rhizophora mucronata_Transcriptome.</title>
        <authorList>
            <person name="Meera S.P."/>
            <person name="Sreeshan A."/>
            <person name="Augustine A."/>
        </authorList>
    </citation>
    <scope>NUCLEOTIDE SEQUENCE</scope>
    <source>
        <tissue evidence="1">Leaf</tissue>
    </source>
</reference>
<accession>A0A2P2QQR4</accession>
<protein>
    <submittedName>
        <fullName evidence="1">Uncharacterized protein</fullName>
    </submittedName>
</protein>
<evidence type="ECO:0000313" key="1">
    <source>
        <dbReference type="EMBL" id="MBX69297.1"/>
    </source>
</evidence>
<sequence>MYNFLFYRTVITVRCEKSMIEIDYKKL</sequence>